<evidence type="ECO:0000313" key="1">
    <source>
        <dbReference type="EMBL" id="GHG74305.1"/>
    </source>
</evidence>
<dbReference type="RefSeq" id="WP_189433628.1">
    <property type="nucleotide sequence ID" value="NZ_BNAO01000008.1"/>
</dbReference>
<name>A0ABQ3L1T7_9ALTE</name>
<keyword evidence="2" id="KW-1185">Reference proteome</keyword>
<evidence type="ECO:0000313" key="2">
    <source>
        <dbReference type="Proteomes" id="UP000659697"/>
    </source>
</evidence>
<accession>A0ABQ3L1T7</accession>
<proteinExistence type="predicted"/>
<protein>
    <submittedName>
        <fullName evidence="1">Uncharacterized protein</fullName>
    </submittedName>
</protein>
<dbReference type="EMBL" id="BNAO01000008">
    <property type="protein sequence ID" value="GHG74305.1"/>
    <property type="molecule type" value="Genomic_DNA"/>
</dbReference>
<sequence>MSYTINEHRHRFAAWAAGRAASVNGCRFTVEDAKIILERSAMVDLIAHPNDLPIPLEMDSFHRSWRNKIILEAEKIGLTNFTHGVAAKLINIYLKAAFVCGGYHEHERVKALHPPIDSVLLDELYSKNTGGLKKNWSLARKIRWSKFNSDEYEAVISAIRKVNGDRAMWEIEKFWRGYQ</sequence>
<reference evidence="2" key="1">
    <citation type="journal article" date="2019" name="Int. J. Syst. Evol. Microbiol.">
        <title>The Global Catalogue of Microorganisms (GCM) 10K type strain sequencing project: providing services to taxonomists for standard genome sequencing and annotation.</title>
        <authorList>
            <consortium name="The Broad Institute Genomics Platform"/>
            <consortium name="The Broad Institute Genome Sequencing Center for Infectious Disease"/>
            <person name="Wu L."/>
            <person name="Ma J."/>
        </authorList>
    </citation>
    <scope>NUCLEOTIDE SEQUENCE [LARGE SCALE GENOMIC DNA]</scope>
    <source>
        <strain evidence="2">CGMCC 1.7003</strain>
    </source>
</reference>
<dbReference type="Proteomes" id="UP000659697">
    <property type="component" value="Unassembled WGS sequence"/>
</dbReference>
<gene>
    <name evidence="1" type="ORF">GCM10010919_27680</name>
</gene>
<comment type="caution">
    <text evidence="1">The sequence shown here is derived from an EMBL/GenBank/DDBJ whole genome shotgun (WGS) entry which is preliminary data.</text>
</comment>
<organism evidence="1 2">
    <name type="scientific">Alishewanella longhuensis</name>
    <dbReference type="NCBI Taxonomy" id="1091037"/>
    <lineage>
        <taxon>Bacteria</taxon>
        <taxon>Pseudomonadati</taxon>
        <taxon>Pseudomonadota</taxon>
        <taxon>Gammaproteobacteria</taxon>
        <taxon>Alteromonadales</taxon>
        <taxon>Alteromonadaceae</taxon>
        <taxon>Alishewanella</taxon>
    </lineage>
</organism>